<dbReference type="CDD" id="cd08570">
    <property type="entry name" value="GDPD_YPL206cp_fungi"/>
    <property type="match status" value="1"/>
</dbReference>
<evidence type="ECO:0000256" key="2">
    <source>
        <dbReference type="SAM" id="Phobius"/>
    </source>
</evidence>
<keyword evidence="2" id="KW-0472">Membrane</keyword>
<dbReference type="Pfam" id="PF03009">
    <property type="entry name" value="GDPD"/>
    <property type="match status" value="1"/>
</dbReference>
<protein>
    <submittedName>
        <fullName evidence="4">Glycerophosphoryl diester phosphodiesterase</fullName>
    </submittedName>
</protein>
<organism evidence="4 5">
    <name type="scientific">Apiospora marii</name>
    <dbReference type="NCBI Taxonomy" id="335849"/>
    <lineage>
        <taxon>Eukaryota</taxon>
        <taxon>Fungi</taxon>
        <taxon>Dikarya</taxon>
        <taxon>Ascomycota</taxon>
        <taxon>Pezizomycotina</taxon>
        <taxon>Sordariomycetes</taxon>
        <taxon>Xylariomycetidae</taxon>
        <taxon>Amphisphaeriales</taxon>
        <taxon>Apiosporaceae</taxon>
        <taxon>Apiospora</taxon>
    </lineage>
</organism>
<keyword evidence="2" id="KW-1133">Transmembrane helix</keyword>
<proteinExistence type="predicted"/>
<dbReference type="PANTHER" id="PTHR43805">
    <property type="entry name" value="GLYCEROPHOSPHORYL DIESTER PHOSPHODIESTERASE"/>
    <property type="match status" value="1"/>
</dbReference>
<evidence type="ECO:0000313" key="5">
    <source>
        <dbReference type="Proteomes" id="UP001396898"/>
    </source>
</evidence>
<evidence type="ECO:0000256" key="1">
    <source>
        <dbReference type="SAM" id="MobiDB-lite"/>
    </source>
</evidence>
<accession>A0ABR1S5F3</accession>
<dbReference type="EMBL" id="JAQQWI010000007">
    <property type="protein sequence ID" value="KAK8027026.1"/>
    <property type="molecule type" value="Genomic_DNA"/>
</dbReference>
<comment type="caution">
    <text evidence="4">The sequence shown here is derived from an EMBL/GenBank/DDBJ whole genome shotgun (WGS) entry which is preliminary data.</text>
</comment>
<reference evidence="4 5" key="1">
    <citation type="submission" date="2023-01" db="EMBL/GenBank/DDBJ databases">
        <title>Analysis of 21 Apiospora genomes using comparative genomics revels a genus with tremendous synthesis potential of carbohydrate active enzymes and secondary metabolites.</title>
        <authorList>
            <person name="Sorensen T."/>
        </authorList>
    </citation>
    <scope>NUCLEOTIDE SEQUENCE [LARGE SCALE GENOMIC DNA]</scope>
    <source>
        <strain evidence="4 5">CBS 20057</strain>
    </source>
</reference>
<dbReference type="Proteomes" id="UP001396898">
    <property type="component" value="Unassembled WGS sequence"/>
</dbReference>
<dbReference type="Gene3D" id="3.20.20.190">
    <property type="entry name" value="Phosphatidylinositol (PI) phosphodiesterase"/>
    <property type="match status" value="1"/>
</dbReference>
<evidence type="ECO:0000313" key="4">
    <source>
        <dbReference type="EMBL" id="KAK8027026.1"/>
    </source>
</evidence>
<keyword evidence="5" id="KW-1185">Reference proteome</keyword>
<sequence length="352" mass="39866">MVSKESAPLLASRDKPEMSSVAPFSAALQRPGRGGSQDGAGAVSRRQLPQAIAHRGYKMAYPENSMAAFRSAVEIGAHAIETDLHLSRDGVVVLSHDGTLKRCFGEDLRVAECDWDYLSKLRTTRKPHEPMPRLVDLLEYLAQPGQEDVWVLLDIKKDDEPTDLISRVAATFKTVPTKGEWKDRVIMGCWDAKYAKLCQEILPDFPLAHIGWSLSYARELLAVPQMNFNMFVYSLVGAHGTKFLRAARDAGRSVFVWTVNDDEWMKWSIRKGVDGVITDNPERFLQICKEWPDDEDEKAVERRQMRHFFSLRRPKPLVFLLLFRVLAMSVALVAFVKAGTPRQRVQNALRGR</sequence>
<evidence type="ECO:0000259" key="3">
    <source>
        <dbReference type="PROSITE" id="PS51704"/>
    </source>
</evidence>
<feature type="domain" description="GP-PDE" evidence="3">
    <location>
        <begin position="49"/>
        <end position="288"/>
    </location>
</feature>
<name>A0ABR1S5F3_9PEZI</name>
<feature type="transmembrane region" description="Helical" evidence="2">
    <location>
        <begin position="317"/>
        <end position="336"/>
    </location>
</feature>
<dbReference type="SUPFAM" id="SSF51695">
    <property type="entry name" value="PLC-like phosphodiesterases"/>
    <property type="match status" value="1"/>
</dbReference>
<dbReference type="InterPro" id="IPR030395">
    <property type="entry name" value="GP_PDE_dom"/>
</dbReference>
<feature type="region of interest" description="Disordered" evidence="1">
    <location>
        <begin position="1"/>
        <end position="44"/>
    </location>
</feature>
<dbReference type="PROSITE" id="PS51704">
    <property type="entry name" value="GP_PDE"/>
    <property type="match status" value="1"/>
</dbReference>
<dbReference type="PANTHER" id="PTHR43805:SF1">
    <property type="entry name" value="GP-PDE DOMAIN-CONTAINING PROTEIN"/>
    <property type="match status" value="1"/>
</dbReference>
<keyword evidence="2" id="KW-0812">Transmembrane</keyword>
<dbReference type="InterPro" id="IPR017946">
    <property type="entry name" value="PLC-like_Pdiesterase_TIM-brl"/>
</dbReference>
<gene>
    <name evidence="4" type="ORF">PG991_004082</name>
</gene>